<evidence type="ECO:0000256" key="2">
    <source>
        <dbReference type="ARBA" id="ARBA00022614"/>
    </source>
</evidence>
<evidence type="ECO:0000313" key="8">
    <source>
        <dbReference type="EMBL" id="GMT28400.1"/>
    </source>
</evidence>
<dbReference type="Gene3D" id="3.80.10.10">
    <property type="entry name" value="Ribonuclease Inhibitor"/>
    <property type="match status" value="7"/>
</dbReference>
<feature type="signal peptide" evidence="6">
    <location>
        <begin position="1"/>
        <end position="21"/>
    </location>
</feature>
<keyword evidence="5" id="KW-0812">Transmembrane</keyword>
<dbReference type="Pfam" id="PF13676">
    <property type="entry name" value="TIR_2"/>
    <property type="match status" value="1"/>
</dbReference>
<keyword evidence="3 6" id="KW-0732">Signal</keyword>
<dbReference type="InterPro" id="IPR035897">
    <property type="entry name" value="Toll_tir_struct_dom_sf"/>
</dbReference>
<dbReference type="SUPFAM" id="SSF52200">
    <property type="entry name" value="Toll/Interleukin receptor TIR domain"/>
    <property type="match status" value="1"/>
</dbReference>
<dbReference type="PROSITE" id="PS50104">
    <property type="entry name" value="TIR"/>
    <property type="match status" value="1"/>
</dbReference>
<dbReference type="InterPro" id="IPR026906">
    <property type="entry name" value="LRR_5"/>
</dbReference>
<dbReference type="SUPFAM" id="SSF52058">
    <property type="entry name" value="L domain-like"/>
    <property type="match status" value="3"/>
</dbReference>
<keyword evidence="5" id="KW-0472">Membrane</keyword>
<evidence type="ECO:0000256" key="1">
    <source>
        <dbReference type="ARBA" id="ARBA00009634"/>
    </source>
</evidence>
<feature type="domain" description="TIR" evidence="7">
    <location>
        <begin position="1030"/>
        <end position="1184"/>
    </location>
</feature>
<dbReference type="InterPro" id="IPR032675">
    <property type="entry name" value="LRR_dom_sf"/>
</dbReference>
<feature type="chain" id="PRO_5043966590" description="TIR domain-containing protein" evidence="6">
    <location>
        <begin position="22"/>
        <end position="1194"/>
    </location>
</feature>
<dbReference type="SMART" id="SM00369">
    <property type="entry name" value="LRR_TYP"/>
    <property type="match status" value="17"/>
</dbReference>
<feature type="non-terminal residue" evidence="8">
    <location>
        <position position="1194"/>
    </location>
</feature>
<sequence>MILRLLLFYFLLTLFFVDSAGYGNCPYRCECHPHHSIPSGWKAECNWDSLPTDSPFAVSSSIRSLSIRCSPSLKSASLSATTLKGLHQLHELRIHKCPISNIDVDAFKSLEELKELVLTEVSSDDSSLILSDESILHLHRLHTFQLSDSRLTTLPSSFFCSLSNLQMLNISGNDLRSSSISSNSPCIAGHLIIVDLSRNRLGEILSNTLEVFPVVRQLLLGDNSITSIHSLAFNKTRLLQQLNVERNELRNVGVLPDTVVSVNIAHNSLSSVPLSIQVLPNLVFLNMSHNSLSSSIEAIQSTDLENVDFSFNGLTQIPSIWNSSVSTVNQIDLSHNSISSISREDFHLMTALNTLNLGHNSLSIVEEGALSGLSSLSSLDLSHNEISLLSPSSLGGLNVDYLTLSHNQLSQVPLALSHLTRCKSIDLSSNSISSISSNIFSKIVQLARLDMSNNKLEKISQYELSECSHLTWISLSHNSIRDMTPYSLTGCPSLRRLDLSLNRLPSINIKPSDLNSLRHLNLSSNLLASLDWEGIPLKIEYLHVDHNRMRTLKGTPAYHRIRVLSLSHNGLSSLSSSLLPDSIESIDISFNSISSIAPSTFASKAALTNINLSWNGLRSITLDSIDVPDATLTVSIHIKGNPLECSCEMEWIKNPTWTTKQLRVVDMGESECIHPVEKKAYNLTTIDKKQMLCNYTRACDPGCDCCAFSSCDCKSECPRGCECWVDADKNTNVVRCNALRGSDAEKFSIREIPMHATHIYLSEFPIGVLKKHSFFGRTRLLHVHLNKTSLRLIEPMAFNKAPSLQLLDVSMNELREFGSDVLFKTGNITHLFLDHNRLERIDDELIRKLPKLRGLTLHSNGLERVSDSLATLDSLTLSSNPYRCDCEMDTFTAPAFLLNHREKILDSSRMRCIENVTRALRENDTTILSFTAPNEGYGIFNMSMNEFLHGVNSSLCSPVSGGIFGSTDSDLRLLFIVALFLLLLLITVIVLIVSAIRRNRCGMRRKGYKLNSSLNCSTTPGTSPLPVPLLGYDVFISYSQKDEKLVYEKITRQLESDYSLCLLHRDGPKYDTLRHAVSDELTHLMKSSNAIIVVITKNFLAEEWKSTHIKISHKLVAKDRPIFLAVFGDDVDMNEIDEELGAIVRKNEWTRFNDHLYYNTLQNILPLPSRHFPSDDTSQIYSELCGGVIVQSAI</sequence>
<dbReference type="AlphaFoldDB" id="A0AAV5W9K7"/>
<evidence type="ECO:0000256" key="5">
    <source>
        <dbReference type="SAM" id="Phobius"/>
    </source>
</evidence>
<dbReference type="EMBL" id="BTSY01000005">
    <property type="protein sequence ID" value="GMT28400.1"/>
    <property type="molecule type" value="Genomic_DNA"/>
</dbReference>
<keyword evidence="5" id="KW-1133">Transmembrane helix</keyword>
<dbReference type="InterPro" id="IPR003591">
    <property type="entry name" value="Leu-rich_rpt_typical-subtyp"/>
</dbReference>
<dbReference type="Pfam" id="PF13855">
    <property type="entry name" value="LRR_8"/>
    <property type="match status" value="4"/>
</dbReference>
<dbReference type="Gene3D" id="3.40.50.10140">
    <property type="entry name" value="Toll/interleukin-1 receptor homology (TIR) domain"/>
    <property type="match status" value="1"/>
</dbReference>
<comment type="similarity">
    <text evidence="1">Belongs to the Toll-like receptor family.</text>
</comment>
<name>A0AAV5W9K7_9BILA</name>
<dbReference type="PANTHER" id="PTHR24373">
    <property type="entry name" value="SLIT RELATED LEUCINE-RICH REPEAT NEURONAL PROTEIN"/>
    <property type="match status" value="1"/>
</dbReference>
<evidence type="ECO:0000256" key="6">
    <source>
        <dbReference type="SAM" id="SignalP"/>
    </source>
</evidence>
<comment type="caution">
    <text evidence="8">The sequence shown here is derived from an EMBL/GenBank/DDBJ whole genome shotgun (WGS) entry which is preliminary data.</text>
</comment>
<accession>A0AAV5W9K7</accession>
<dbReference type="PANTHER" id="PTHR24373:SF275">
    <property type="entry name" value="TIR DOMAIN-CONTAINING PROTEIN"/>
    <property type="match status" value="1"/>
</dbReference>
<reference evidence="8" key="1">
    <citation type="submission" date="2023-10" db="EMBL/GenBank/DDBJ databases">
        <title>Genome assembly of Pristionchus species.</title>
        <authorList>
            <person name="Yoshida K."/>
            <person name="Sommer R.J."/>
        </authorList>
    </citation>
    <scope>NUCLEOTIDE SEQUENCE</scope>
    <source>
        <strain evidence="8">RS5133</strain>
    </source>
</reference>
<keyword evidence="4" id="KW-0677">Repeat</keyword>
<proteinExistence type="inferred from homology"/>
<dbReference type="Pfam" id="PF13306">
    <property type="entry name" value="LRR_5"/>
    <property type="match status" value="1"/>
</dbReference>
<dbReference type="Proteomes" id="UP001432322">
    <property type="component" value="Unassembled WGS sequence"/>
</dbReference>
<evidence type="ECO:0000313" key="9">
    <source>
        <dbReference type="Proteomes" id="UP001432322"/>
    </source>
</evidence>
<keyword evidence="9" id="KW-1185">Reference proteome</keyword>
<dbReference type="InterPro" id="IPR050328">
    <property type="entry name" value="Dev_Immune_Receptor"/>
</dbReference>
<dbReference type="InterPro" id="IPR001611">
    <property type="entry name" value="Leu-rich_rpt"/>
</dbReference>
<dbReference type="GO" id="GO:0007165">
    <property type="term" value="P:signal transduction"/>
    <property type="evidence" value="ECO:0007669"/>
    <property type="project" value="InterPro"/>
</dbReference>
<evidence type="ECO:0000256" key="4">
    <source>
        <dbReference type="ARBA" id="ARBA00022737"/>
    </source>
</evidence>
<protein>
    <recommendedName>
        <fullName evidence="7">TIR domain-containing protein</fullName>
    </recommendedName>
</protein>
<gene>
    <name evidence="8" type="ORF">PFISCL1PPCAC_19697</name>
</gene>
<organism evidence="8 9">
    <name type="scientific">Pristionchus fissidentatus</name>
    <dbReference type="NCBI Taxonomy" id="1538716"/>
    <lineage>
        <taxon>Eukaryota</taxon>
        <taxon>Metazoa</taxon>
        <taxon>Ecdysozoa</taxon>
        <taxon>Nematoda</taxon>
        <taxon>Chromadorea</taxon>
        <taxon>Rhabditida</taxon>
        <taxon>Rhabditina</taxon>
        <taxon>Diplogasteromorpha</taxon>
        <taxon>Diplogasteroidea</taxon>
        <taxon>Neodiplogasteridae</taxon>
        <taxon>Pristionchus</taxon>
    </lineage>
</organism>
<dbReference type="SMART" id="SM00255">
    <property type="entry name" value="TIR"/>
    <property type="match status" value="1"/>
</dbReference>
<evidence type="ECO:0000259" key="7">
    <source>
        <dbReference type="PROSITE" id="PS50104"/>
    </source>
</evidence>
<keyword evidence="2" id="KW-0433">Leucine-rich repeat</keyword>
<evidence type="ECO:0000256" key="3">
    <source>
        <dbReference type="ARBA" id="ARBA00022729"/>
    </source>
</evidence>
<dbReference type="InterPro" id="IPR000157">
    <property type="entry name" value="TIR_dom"/>
</dbReference>
<feature type="transmembrane region" description="Helical" evidence="5">
    <location>
        <begin position="973"/>
        <end position="996"/>
    </location>
</feature>
<dbReference type="PROSITE" id="PS51450">
    <property type="entry name" value="LRR"/>
    <property type="match status" value="2"/>
</dbReference>